<gene>
    <name evidence="1" type="ordered locus">Fluta_0825</name>
</gene>
<dbReference type="EMBL" id="CP002542">
    <property type="protein sequence ID" value="AEA42827.1"/>
    <property type="molecule type" value="Genomic_DNA"/>
</dbReference>
<name>F2IIX0_FLUTR</name>
<dbReference type="STRING" id="755732.Fluta_0825"/>
<evidence type="ECO:0000313" key="1">
    <source>
        <dbReference type="EMBL" id="AEA42827.1"/>
    </source>
</evidence>
<organism evidence="1 2">
    <name type="scientific">Fluviicola taffensis (strain DSM 16823 / NCIMB 13979 / RW262)</name>
    <dbReference type="NCBI Taxonomy" id="755732"/>
    <lineage>
        <taxon>Bacteria</taxon>
        <taxon>Pseudomonadati</taxon>
        <taxon>Bacteroidota</taxon>
        <taxon>Flavobacteriia</taxon>
        <taxon>Flavobacteriales</taxon>
        <taxon>Crocinitomicaceae</taxon>
        <taxon>Fluviicola</taxon>
    </lineage>
</organism>
<dbReference type="Proteomes" id="UP000007463">
    <property type="component" value="Chromosome"/>
</dbReference>
<accession>F2IIX0</accession>
<reference evidence="2" key="2">
    <citation type="submission" date="2011-02" db="EMBL/GenBank/DDBJ databases">
        <title>The complete genome of Fluviicola taffensis DSM 16823.</title>
        <authorList>
            <consortium name="US DOE Joint Genome Institute (JGI-PGF)"/>
            <person name="Lucas S."/>
            <person name="Copeland A."/>
            <person name="Lapidus A."/>
            <person name="Bruce D."/>
            <person name="Goodwin L."/>
            <person name="Pitluck S."/>
            <person name="Kyrpides N."/>
            <person name="Mavromatis K."/>
            <person name="Ivanova N."/>
            <person name="Mikhailova N."/>
            <person name="Pagani I."/>
            <person name="Chertkov O."/>
            <person name="Detter J.C."/>
            <person name="Han C."/>
            <person name="Tapia R."/>
            <person name="Land M."/>
            <person name="Hauser L."/>
            <person name="Markowitz V."/>
            <person name="Cheng J.-F."/>
            <person name="Hugenholtz P."/>
            <person name="Woyke T."/>
            <person name="Wu D."/>
            <person name="Tindall B."/>
            <person name="Pomrenke H.G."/>
            <person name="Brambilla E."/>
            <person name="Klenk H.-P."/>
            <person name="Eisen J.A."/>
        </authorList>
    </citation>
    <scope>NUCLEOTIDE SEQUENCE [LARGE SCALE GENOMIC DNA]</scope>
    <source>
        <strain evidence="2">DSM 16823 / RW262 / RW262</strain>
    </source>
</reference>
<dbReference type="HOGENOM" id="CLU_055286_0_0_10"/>
<reference evidence="1 2" key="1">
    <citation type="journal article" date="2011" name="Stand. Genomic Sci.">
        <title>Complete genome sequence of the gliding freshwater bacterium Fluviicola taffensis type strain (RW262).</title>
        <authorList>
            <person name="Woyke T."/>
            <person name="Chertkov O."/>
            <person name="Lapidus A."/>
            <person name="Nolan M."/>
            <person name="Lucas S."/>
            <person name="Del Rio T.G."/>
            <person name="Tice H."/>
            <person name="Cheng J.F."/>
            <person name="Tapia R."/>
            <person name="Han C."/>
            <person name="Goodwin L."/>
            <person name="Pitluck S."/>
            <person name="Liolios K."/>
            <person name="Pagani I."/>
            <person name="Ivanova N."/>
            <person name="Huntemann M."/>
            <person name="Mavromatis K."/>
            <person name="Mikhailova N."/>
            <person name="Pati A."/>
            <person name="Chen A."/>
            <person name="Palaniappan K."/>
            <person name="Land M."/>
            <person name="Hauser L."/>
            <person name="Brambilla E.M."/>
            <person name="Rohde M."/>
            <person name="Mwirichia R."/>
            <person name="Sikorski J."/>
            <person name="Tindall B.J."/>
            <person name="Goker M."/>
            <person name="Bristow J."/>
            <person name="Eisen J.A."/>
            <person name="Markowitz V."/>
            <person name="Hugenholtz P."/>
            <person name="Klenk H.P."/>
            <person name="Kyrpides N.C."/>
        </authorList>
    </citation>
    <scope>NUCLEOTIDE SEQUENCE [LARGE SCALE GENOMIC DNA]</scope>
    <source>
        <strain evidence="2">DSM 16823 / RW262 / RW262</strain>
    </source>
</reference>
<keyword evidence="2" id="KW-1185">Reference proteome</keyword>
<sequence length="282" mass="32842">MVLIFSIENDPSTTAVINWLMYLNKKFIRLNPEDKLLLQTFEILNSNNIYWEAKVGENVIKYSEISSVWYRRGGLKIFDFGIERNSNFQYENYLENEIETIEKAIKHSLMKKIVVGNFVGVINKLIVLIEAQKTGLSIPNTSIVTKKSDLKEFRQSKDLISKPIFEIMPIENINKTSFYSAFTALLNENDVSESFFYTLVQEQIVKKFEIRSVYHGDIFYSSAIISQNNVQTSLDFRHYDKTKPNRILPFTLPIEIENKLRLLMRKLGLNSGSFDLIYSENE</sequence>
<proteinExistence type="predicted"/>
<dbReference type="OrthoDB" id="583309at2"/>
<dbReference type="KEGG" id="fte:Fluta_0825"/>
<dbReference type="AlphaFoldDB" id="F2IIX0"/>
<dbReference type="RefSeq" id="WP_013685599.1">
    <property type="nucleotide sequence ID" value="NC_015321.1"/>
</dbReference>
<dbReference type="eggNOG" id="COG0189">
    <property type="taxonomic scope" value="Bacteria"/>
</dbReference>
<protein>
    <submittedName>
        <fullName evidence="1">Uncharacterized protein</fullName>
    </submittedName>
</protein>
<evidence type="ECO:0000313" key="2">
    <source>
        <dbReference type="Proteomes" id="UP000007463"/>
    </source>
</evidence>